<feature type="transmembrane region" description="Helical" evidence="1">
    <location>
        <begin position="6"/>
        <end position="32"/>
    </location>
</feature>
<dbReference type="RefSeq" id="WP_046502851.1">
    <property type="nucleotide sequence ID" value="NZ_LANI01000002.1"/>
</dbReference>
<dbReference type="PIRSF" id="PIRSF004548">
    <property type="entry name" value="CreD"/>
    <property type="match status" value="1"/>
</dbReference>
<dbReference type="STRING" id="1549748.WH95_03355"/>
<dbReference type="AlphaFoldDB" id="A0A0M2R925"/>
<keyword evidence="3" id="KW-1185">Reference proteome</keyword>
<dbReference type="NCBIfam" id="NF008712">
    <property type="entry name" value="PRK11715.1-1"/>
    <property type="match status" value="1"/>
</dbReference>
<feature type="transmembrane region" description="Helical" evidence="1">
    <location>
        <begin position="397"/>
        <end position="418"/>
    </location>
</feature>
<dbReference type="PANTHER" id="PTHR30092:SF0">
    <property type="entry name" value="INNER MEMBRANE PROTEIN CRED"/>
    <property type="match status" value="1"/>
</dbReference>
<dbReference type="GO" id="GO:0005886">
    <property type="term" value="C:plasma membrane"/>
    <property type="evidence" value="ECO:0007669"/>
    <property type="project" value="TreeGrafter"/>
</dbReference>
<keyword evidence="1" id="KW-1133">Transmembrane helix</keyword>
<dbReference type="Proteomes" id="UP000034491">
    <property type="component" value="Unassembled WGS sequence"/>
</dbReference>
<comment type="caution">
    <text evidence="2">The sequence shown here is derived from an EMBL/GenBank/DDBJ whole genome shotgun (WGS) entry which is preliminary data.</text>
</comment>
<dbReference type="Pfam" id="PF06123">
    <property type="entry name" value="CreD"/>
    <property type="match status" value="1"/>
</dbReference>
<feature type="transmembrane region" description="Helical" evidence="1">
    <location>
        <begin position="456"/>
        <end position="476"/>
    </location>
</feature>
<feature type="transmembrane region" description="Helical" evidence="1">
    <location>
        <begin position="373"/>
        <end position="391"/>
    </location>
</feature>
<dbReference type="InterPro" id="IPR010364">
    <property type="entry name" value="Uncharacterised_IM_CreD"/>
</dbReference>
<proteinExistence type="predicted"/>
<feature type="transmembrane region" description="Helical" evidence="1">
    <location>
        <begin position="348"/>
        <end position="366"/>
    </location>
</feature>
<evidence type="ECO:0000313" key="2">
    <source>
        <dbReference type="EMBL" id="KKJ78347.1"/>
    </source>
</evidence>
<protein>
    <recommendedName>
        <fullName evidence="4">Cell envelope integrity protein CreD</fullName>
    </recommendedName>
</protein>
<keyword evidence="1" id="KW-0472">Membrane</keyword>
<evidence type="ECO:0000256" key="1">
    <source>
        <dbReference type="SAM" id="Phobius"/>
    </source>
</evidence>
<dbReference type="OrthoDB" id="9791851at2"/>
<feature type="transmembrane region" description="Helical" evidence="1">
    <location>
        <begin position="56"/>
        <end position="76"/>
    </location>
</feature>
<evidence type="ECO:0008006" key="4">
    <source>
        <dbReference type="Google" id="ProtNLM"/>
    </source>
</evidence>
<gene>
    <name evidence="2" type="ORF">WH95_03355</name>
</gene>
<reference evidence="2 3" key="1">
    <citation type="submission" date="2015-03" db="EMBL/GenBank/DDBJ databases">
        <title>Genome sequence of Kiloniella sp. P1-1, isolated from the gut microflora of Pacific white shrimp, Penaeus vannamei.</title>
        <authorList>
            <person name="Shao Z."/>
            <person name="Wang L."/>
            <person name="Li X."/>
        </authorList>
    </citation>
    <scope>NUCLEOTIDE SEQUENCE [LARGE SCALE GENOMIC DNA]</scope>
    <source>
        <strain evidence="2 3">P1-1</strain>
    </source>
</reference>
<dbReference type="EMBL" id="LANI01000002">
    <property type="protein sequence ID" value="KKJ78347.1"/>
    <property type="molecule type" value="Genomic_DNA"/>
</dbReference>
<dbReference type="PANTHER" id="PTHR30092">
    <property type="entry name" value="INNER MEMBRANE PROTEIN CRED"/>
    <property type="match status" value="1"/>
</dbReference>
<keyword evidence="1" id="KW-0812">Transmembrane</keyword>
<sequence length="500" mass="55477">MIDFTTVLVILAVVLFLGVCAIVGLVCLRWLYGRYAQQASGLTGDLSGKIANSNPLMIKAVIIGFLTLMMLIPTALVHDLMQERHSLYRSVLHETDQEWGQEQTLAAPILVVPYTTETRVTDSNGKDRIIAGQDKLVVLPDQLRLDSDLTHDFRERSIYKSLVYTADIKGSASFRLDPPPIKNLQKIHYDQAYIAIALTDNSGIGSSPAVRVNGKKLELMPGTGLRAPYLVSGFSAKLDPTQDLADFSVQFDTTLRGSRNIRAIPLGMNTEINISADWPHPSFRQFLPKSRDITNDSFSATWEVSHLSRNYPQVFRDSDDINLGEIIAEAQLFEPVSHYGTSIRAAKYGIMFVALTYLMLLVFEFTRGVRLHLVQYLLVGVSLSVFYLLLLTLSEHISFSLSYTLAASVTVFSIASYITAATKAHSNNGLANGLAIGVLLSALYGFLYSILQMEDYALTMGSGLLLTVLLVMMYMTRNLNKILTNKTDPRTNTDHEIMKT</sequence>
<organism evidence="2 3">
    <name type="scientific">Kiloniella litopenaei</name>
    <dbReference type="NCBI Taxonomy" id="1549748"/>
    <lineage>
        <taxon>Bacteria</taxon>
        <taxon>Pseudomonadati</taxon>
        <taxon>Pseudomonadota</taxon>
        <taxon>Alphaproteobacteria</taxon>
        <taxon>Rhodospirillales</taxon>
        <taxon>Kiloniellaceae</taxon>
        <taxon>Kiloniella</taxon>
    </lineage>
</organism>
<name>A0A0M2R925_9PROT</name>
<feature type="transmembrane region" description="Helical" evidence="1">
    <location>
        <begin position="430"/>
        <end position="450"/>
    </location>
</feature>
<evidence type="ECO:0000313" key="3">
    <source>
        <dbReference type="Proteomes" id="UP000034491"/>
    </source>
</evidence>
<accession>A0A0M2R925</accession>